<evidence type="ECO:0000256" key="2">
    <source>
        <dbReference type="ARBA" id="ARBA00010961"/>
    </source>
</evidence>
<dbReference type="GO" id="GO:0006313">
    <property type="term" value="P:DNA transposition"/>
    <property type="evidence" value="ECO:0007669"/>
    <property type="project" value="UniProtKB-UniRule"/>
</dbReference>
<name>A0A5U1Q1S9_SALER</name>
<dbReference type="Gene3D" id="3.30.160.390">
    <property type="entry name" value="Integrase, DNA-binding domain"/>
    <property type="match status" value="1"/>
</dbReference>
<protein>
    <recommendedName>
        <fullName evidence="6">Mutator family transposase</fullName>
    </recommendedName>
</protein>
<evidence type="ECO:0000256" key="4">
    <source>
        <dbReference type="ARBA" id="ARBA00023125"/>
    </source>
</evidence>
<dbReference type="InterPro" id="IPR053876">
    <property type="entry name" value="Phage_int_M"/>
</dbReference>
<feature type="domain" description="Phage integrase central" evidence="8">
    <location>
        <begin position="102"/>
        <end position="196"/>
    </location>
</feature>
<accession>A0A5U1Q1S9</accession>
<sequence length="356" mass="40916">MSPTDIKAKNAKPLEKEYRLTDGFGMFLRVTPKGSKYWQMAYRFEGKQKLFSIGVYPAVSLSDARQRRDEARRLLAQGIDPNAKKQAEVKELKAKRDKTRTFAMVAKAWFATKTKWSKDYGDSVWKRLETYVFPATGDKDVAELDTGDLLVPVKRVEALGYLEVAMRIQQYITAILRHAVQQKLIRHNPDYDMEGAVQKPQTHIQLCIIHMVRNSLKCVSWKDYKAVTSGLKAVYQAPTEEAALMALDAFAGEWDDKYPQISKSWRAHWENLNTFFGYPPDIRKAIDTTNAIESLNSVSRHAIKKRKVFPTDDSVRKVVYLASKDASKKWSMPIQNWRLAMSRFIIEFGDRLSAHL</sequence>
<dbReference type="InterPro" id="IPR025166">
    <property type="entry name" value="Integrase_DNA_bind_dom"/>
</dbReference>
<evidence type="ECO:0000256" key="3">
    <source>
        <dbReference type="ARBA" id="ARBA00022578"/>
    </source>
</evidence>
<keyword evidence="4 6" id="KW-0238">DNA-binding</keyword>
<dbReference type="Pfam" id="PF22022">
    <property type="entry name" value="Phage_int_M"/>
    <property type="match status" value="1"/>
</dbReference>
<dbReference type="InterPro" id="IPR001207">
    <property type="entry name" value="Transposase_mutator"/>
</dbReference>
<organism evidence="9">
    <name type="scientific">Salmonella enterica</name>
    <name type="common">Salmonella choleraesuis</name>
    <dbReference type="NCBI Taxonomy" id="28901"/>
    <lineage>
        <taxon>Bacteria</taxon>
        <taxon>Pseudomonadati</taxon>
        <taxon>Pseudomonadota</taxon>
        <taxon>Gammaproteobacteria</taxon>
        <taxon>Enterobacterales</taxon>
        <taxon>Enterobacteriaceae</taxon>
        <taxon>Salmonella</taxon>
    </lineage>
</organism>
<evidence type="ECO:0000256" key="5">
    <source>
        <dbReference type="ARBA" id="ARBA00023172"/>
    </source>
</evidence>
<proteinExistence type="inferred from homology"/>
<comment type="caution">
    <text evidence="9">The sequence shown here is derived from an EMBL/GenBank/DDBJ whole genome shotgun (WGS) entry which is preliminary data.</text>
</comment>
<keyword evidence="3 6" id="KW-0815">Transposition</keyword>
<dbReference type="SUPFAM" id="SSF56349">
    <property type="entry name" value="DNA breaking-rejoining enzymes"/>
    <property type="match status" value="1"/>
</dbReference>
<dbReference type="AlphaFoldDB" id="A0A5U1Q1S9"/>
<comment type="function">
    <text evidence="1 6">Required for the transposition of the insertion element.</text>
</comment>
<gene>
    <name evidence="9" type="ORF">D3F83_08600</name>
</gene>
<dbReference type="PANTHER" id="PTHR33217">
    <property type="entry name" value="TRANSPOSASE FOR INSERTION SEQUENCE ELEMENT IS1081"/>
    <property type="match status" value="1"/>
</dbReference>
<dbReference type="GO" id="GO:0004803">
    <property type="term" value="F:transposase activity"/>
    <property type="evidence" value="ECO:0007669"/>
    <property type="project" value="UniProtKB-UniRule"/>
</dbReference>
<keyword evidence="5 6" id="KW-0233">DNA recombination</keyword>
<feature type="domain" description="Integrase DNA-binding" evidence="7">
    <location>
        <begin position="4"/>
        <end position="88"/>
    </location>
</feature>
<dbReference type="Pfam" id="PF00872">
    <property type="entry name" value="Transposase_mut"/>
    <property type="match status" value="1"/>
</dbReference>
<evidence type="ECO:0000256" key="6">
    <source>
        <dbReference type="RuleBase" id="RU365089"/>
    </source>
</evidence>
<dbReference type="Pfam" id="PF13356">
    <property type="entry name" value="Arm-DNA-bind_3"/>
    <property type="match status" value="1"/>
</dbReference>
<dbReference type="GO" id="GO:0003677">
    <property type="term" value="F:DNA binding"/>
    <property type="evidence" value="ECO:0007669"/>
    <property type="project" value="UniProtKB-UniRule"/>
</dbReference>
<evidence type="ECO:0000313" key="9">
    <source>
        <dbReference type="EMBL" id="EBO7979582.1"/>
    </source>
</evidence>
<evidence type="ECO:0000259" key="7">
    <source>
        <dbReference type="Pfam" id="PF13356"/>
    </source>
</evidence>
<dbReference type="EMBL" id="AAGJQW010000005">
    <property type="protein sequence ID" value="EBO7979582.1"/>
    <property type="molecule type" value="Genomic_DNA"/>
</dbReference>
<comment type="similarity">
    <text evidence="2 6">Belongs to the transposase mutator family.</text>
</comment>
<dbReference type="InterPro" id="IPR038488">
    <property type="entry name" value="Integrase_DNA-bd_sf"/>
</dbReference>
<keyword evidence="6" id="KW-0814">Transposable element</keyword>
<dbReference type="Gene3D" id="1.10.150.130">
    <property type="match status" value="1"/>
</dbReference>
<dbReference type="InterPro" id="IPR010998">
    <property type="entry name" value="Integrase_recombinase_N"/>
</dbReference>
<evidence type="ECO:0000256" key="1">
    <source>
        <dbReference type="ARBA" id="ARBA00002190"/>
    </source>
</evidence>
<dbReference type="InterPro" id="IPR011010">
    <property type="entry name" value="DNA_brk_join_enz"/>
</dbReference>
<reference evidence="9" key="1">
    <citation type="submission" date="2018-09" db="EMBL/GenBank/DDBJ databases">
        <authorList>
            <consortium name="Veterinary Laboratory Investigation and Response Network"/>
        </authorList>
    </citation>
    <scope>NUCLEOTIDE SEQUENCE</scope>
    <source>
        <strain evidence="9">SAL-18-VL-SD-NC-0003</strain>
    </source>
</reference>
<dbReference type="PANTHER" id="PTHR33217:SF5">
    <property type="entry name" value="MUTATOR FAMILY TRANSPOSASE"/>
    <property type="match status" value="1"/>
</dbReference>
<evidence type="ECO:0000259" key="8">
    <source>
        <dbReference type="Pfam" id="PF22022"/>
    </source>
</evidence>